<accession>A0ABQ7GG49</accession>
<keyword evidence="3" id="KW-1185">Reference proteome</keyword>
<feature type="region of interest" description="Disordered" evidence="1">
    <location>
        <begin position="1060"/>
        <end position="1200"/>
    </location>
</feature>
<evidence type="ECO:0000256" key="1">
    <source>
        <dbReference type="SAM" id="MobiDB-lite"/>
    </source>
</evidence>
<feature type="compositionally biased region" description="Polar residues" evidence="1">
    <location>
        <begin position="1191"/>
        <end position="1200"/>
    </location>
</feature>
<feature type="region of interest" description="Disordered" evidence="1">
    <location>
        <begin position="954"/>
        <end position="1011"/>
    </location>
</feature>
<feature type="compositionally biased region" description="Low complexity" evidence="1">
    <location>
        <begin position="888"/>
        <end position="910"/>
    </location>
</feature>
<gene>
    <name evidence="2" type="ORF">DUNSADRAFT_10070</name>
</gene>
<protein>
    <submittedName>
        <fullName evidence="2">Uncharacterized protein</fullName>
    </submittedName>
</protein>
<feature type="compositionally biased region" description="Low complexity" evidence="1">
    <location>
        <begin position="1132"/>
        <end position="1143"/>
    </location>
</feature>
<feature type="compositionally biased region" description="Polar residues" evidence="1">
    <location>
        <begin position="312"/>
        <end position="325"/>
    </location>
</feature>
<feature type="region of interest" description="Disordered" evidence="1">
    <location>
        <begin position="640"/>
        <end position="673"/>
    </location>
</feature>
<feature type="compositionally biased region" description="Low complexity" evidence="1">
    <location>
        <begin position="786"/>
        <end position="811"/>
    </location>
</feature>
<dbReference type="EMBL" id="MU069803">
    <property type="protein sequence ID" value="KAF5833579.1"/>
    <property type="molecule type" value="Genomic_DNA"/>
</dbReference>
<feature type="compositionally biased region" description="Low complexity" evidence="1">
    <location>
        <begin position="342"/>
        <end position="370"/>
    </location>
</feature>
<comment type="caution">
    <text evidence="2">The sequence shown here is derived from an EMBL/GenBank/DDBJ whole genome shotgun (WGS) entry which is preliminary data.</text>
</comment>
<evidence type="ECO:0000313" key="2">
    <source>
        <dbReference type="EMBL" id="KAF5833579.1"/>
    </source>
</evidence>
<feature type="region of interest" description="Disordered" evidence="1">
    <location>
        <begin position="118"/>
        <end position="532"/>
    </location>
</feature>
<reference evidence="2" key="1">
    <citation type="submission" date="2017-08" db="EMBL/GenBank/DDBJ databases">
        <authorList>
            <person name="Polle J.E."/>
            <person name="Barry K."/>
            <person name="Cushman J."/>
            <person name="Schmutz J."/>
            <person name="Tran D."/>
            <person name="Hathwaick L.T."/>
            <person name="Yim W.C."/>
            <person name="Jenkins J."/>
            <person name="Mckie-Krisberg Z.M."/>
            <person name="Prochnik S."/>
            <person name="Lindquist E."/>
            <person name="Dockter R.B."/>
            <person name="Adam C."/>
            <person name="Molina H."/>
            <person name="Bunkerborg J."/>
            <person name="Jin E."/>
            <person name="Buchheim M."/>
            <person name="Magnuson J."/>
        </authorList>
    </citation>
    <scope>NUCLEOTIDE SEQUENCE</scope>
    <source>
        <strain evidence="2">CCAP 19/18</strain>
    </source>
</reference>
<feature type="compositionally biased region" description="Polar residues" evidence="1">
    <location>
        <begin position="818"/>
        <end position="837"/>
    </location>
</feature>
<sequence>MALEGSSKQAALAAIRAPGCHQSKPASTGQLAVRGLDGLASLPSLLSLGGSGRDFSEGGVSGRQGTQASCTGSNSKASSSLFAGYGTISSRRFTDSNASFQNPLAGSPTAALLKAGSARFGSSNGAGPSSSFSPAHSGEKTALPPPSLAERVARARGASSGGQHASLGGDANARHNNAYPSPPVSPPVHSLSQQIDRPPIDRVPQQQQPPPPLQRTGANAAGAAFVKLFRRPPGRSTSFVIPPLKDKPQRPSELQHSLPLQPPINLIHRTSSEQQLSRHPGSNNSKDGGTAFNSLSPRPSSASFSHNPLARASQNSVQHSPVQGNSSSQQPTLLEQLEEEQPGPNEGTPETAPPSRTSPTSAPVAVAVAPGQRTVSASGLSAMEEERAALDEEAAATGATGFPGSPLQPPGVGPEEALVTAMPRKGLHARAAAAPLQQRRGSPRSPSSPSGTSQNRSISAQTLQPQQQHPQPLHEQQAHALLRTGTGGSDSVASSPGGGGPAGAAFAGGSGDGSGGDRLHRFTRTGSGIPQAALPHVNFQGLNALRAMGAACRRRSSLWSCGSNEDTRHSPQATGVLPRVMSERVPAETHAAQMGMSRRVSVAIPNQAEQAEASSPLPHAGPRRTRRASLDLGATTHMANWSTQGQPSRHPAAPPPSSNRSPADPFNLASPVPGMGLARGSRVGRASMDLSAFAVPLQHLAQASSMVAHSSLPPSSAPTQSRLPAGHRVSMDFGSSAVRPNHLPPSSQPRNVSPGLHTITGPSSAGSNRGQRRSMDASAFVAPLQHAPSVHAHSSSSSRRSISSAAASAAAGFPDAPRSSQGQGTAAASQPHPQTQPLGMPVGPSRRRPASDQPQQPPPPHPHPSRRSQRRGSVDMGVLSDLASAAMQSHLASQHAHPHAQSSSSAQQQLQPPPPSGSDPSAHANNLGGLPCQQNSSAEQLAYFPYSSAMQFSPSHLPFSGPPQAGVGAPTQRPSQLLQQQPLQDGASSTAAGIMRRGHRKSSNCSSTSTGVDIQGEQAAAAAAGTAPAATYQGPVRSHCPPVRTNSRGLRLRFSCTNTDVQSTSAGVSQEEMARSSSGCADGILPDTEDRDVCGAFPMPKATATGTGTGSRRVSIAPGSSTENSWRESSHSHGSSMPQRSSSNLQPTQQARSRRGSRVSGEGAIPLQASGAGNKRSSSGVLEGLEHDNGRPSSSSKSGATSIFGSLVQVSNRHMLRLLPGHKDRSPVSHNSSGGGSSVGASPALTLMASPTFQRRMSLGGGRRPDPSCDGEGEREEGLHKRRSSGAGEGGSSRSRGASGGGEGPSGGGRLRGAGDRERNSHGRQKRRSSWGLALSAQPHGPDGCKSSAGGEKGKN</sequence>
<feature type="compositionally biased region" description="Polar residues" evidence="1">
    <location>
        <begin position="760"/>
        <end position="769"/>
    </location>
</feature>
<proteinExistence type="predicted"/>
<feature type="compositionally biased region" description="Gly residues" evidence="1">
    <location>
        <begin position="1298"/>
        <end position="1312"/>
    </location>
</feature>
<feature type="compositionally biased region" description="Gly residues" evidence="1">
    <location>
        <begin position="496"/>
        <end position="514"/>
    </location>
</feature>
<dbReference type="Proteomes" id="UP000815325">
    <property type="component" value="Unassembled WGS sequence"/>
</dbReference>
<feature type="compositionally biased region" description="Low complexity" evidence="1">
    <location>
        <begin position="120"/>
        <end position="136"/>
    </location>
</feature>
<evidence type="ECO:0000313" key="3">
    <source>
        <dbReference type="Proteomes" id="UP000815325"/>
    </source>
</evidence>
<feature type="compositionally biased region" description="Polar residues" evidence="1">
    <location>
        <begin position="268"/>
        <end position="293"/>
    </location>
</feature>
<feature type="compositionally biased region" description="Low complexity" evidence="1">
    <location>
        <begin position="970"/>
        <end position="984"/>
    </location>
</feature>
<feature type="compositionally biased region" description="Low complexity" evidence="1">
    <location>
        <begin position="429"/>
        <end position="480"/>
    </location>
</feature>
<feature type="region of interest" description="Disordered" evidence="1">
    <location>
        <begin position="1220"/>
        <end position="1356"/>
    </location>
</feature>
<feature type="region of interest" description="Disordered" evidence="1">
    <location>
        <begin position="708"/>
        <end position="873"/>
    </location>
</feature>
<feature type="compositionally biased region" description="Polar residues" evidence="1">
    <location>
        <begin position="63"/>
        <end position="79"/>
    </location>
</feature>
<feature type="compositionally biased region" description="Low complexity" evidence="1">
    <location>
        <begin position="294"/>
        <end position="305"/>
    </location>
</feature>
<organism evidence="2 3">
    <name type="scientific">Dunaliella salina</name>
    <name type="common">Green alga</name>
    <name type="synonym">Protococcus salinus</name>
    <dbReference type="NCBI Taxonomy" id="3046"/>
    <lineage>
        <taxon>Eukaryota</taxon>
        <taxon>Viridiplantae</taxon>
        <taxon>Chlorophyta</taxon>
        <taxon>core chlorophytes</taxon>
        <taxon>Chlorophyceae</taxon>
        <taxon>CS clade</taxon>
        <taxon>Chlamydomonadales</taxon>
        <taxon>Dunaliellaceae</taxon>
        <taxon>Dunaliella</taxon>
    </lineage>
</organism>
<feature type="compositionally biased region" description="Low complexity" evidence="1">
    <location>
        <begin position="326"/>
        <end position="335"/>
    </location>
</feature>
<feature type="compositionally biased region" description="Polar residues" evidence="1">
    <location>
        <begin position="708"/>
        <end position="722"/>
    </location>
</feature>
<name>A0ABQ7GG49_DUNSA</name>
<feature type="region of interest" description="Disordered" evidence="1">
    <location>
        <begin position="53"/>
        <end position="79"/>
    </location>
</feature>
<feature type="region of interest" description="Disordered" evidence="1">
    <location>
        <begin position="887"/>
        <end position="933"/>
    </location>
</feature>